<proteinExistence type="predicted"/>
<comment type="caution">
    <text evidence="2">The sequence shown here is derived from an EMBL/GenBank/DDBJ whole genome shotgun (WGS) entry which is preliminary data.</text>
</comment>
<feature type="region of interest" description="Disordered" evidence="1">
    <location>
        <begin position="31"/>
        <end position="50"/>
    </location>
</feature>
<sequence>MRAKPKRKVNRWHFSWSKTTRPAQESVARCRTTDPPVPFSSKGHIQKDYTTMSPPARVAVAYRNRISAPRRRSSRSKRWSILAIPDIQVTNVHYTVKLTSAFNRNTEGESAEPFSATGRSRDAHGCVTVAEVAGNLVYWTAALLKRLVELMTSVA</sequence>
<organism evidence="2 3">
    <name type="scientific">Eumeta variegata</name>
    <name type="common">Bagworm moth</name>
    <name type="synonym">Eumeta japonica</name>
    <dbReference type="NCBI Taxonomy" id="151549"/>
    <lineage>
        <taxon>Eukaryota</taxon>
        <taxon>Metazoa</taxon>
        <taxon>Ecdysozoa</taxon>
        <taxon>Arthropoda</taxon>
        <taxon>Hexapoda</taxon>
        <taxon>Insecta</taxon>
        <taxon>Pterygota</taxon>
        <taxon>Neoptera</taxon>
        <taxon>Endopterygota</taxon>
        <taxon>Lepidoptera</taxon>
        <taxon>Glossata</taxon>
        <taxon>Ditrysia</taxon>
        <taxon>Tineoidea</taxon>
        <taxon>Psychidae</taxon>
        <taxon>Oiketicinae</taxon>
        <taxon>Eumeta</taxon>
    </lineage>
</organism>
<evidence type="ECO:0000313" key="2">
    <source>
        <dbReference type="EMBL" id="GBP43952.1"/>
    </source>
</evidence>
<keyword evidence="3" id="KW-1185">Reference proteome</keyword>
<reference evidence="2 3" key="1">
    <citation type="journal article" date="2019" name="Commun. Biol.">
        <title>The bagworm genome reveals a unique fibroin gene that provides high tensile strength.</title>
        <authorList>
            <person name="Kono N."/>
            <person name="Nakamura H."/>
            <person name="Ohtoshi R."/>
            <person name="Tomita M."/>
            <person name="Numata K."/>
            <person name="Arakawa K."/>
        </authorList>
    </citation>
    <scope>NUCLEOTIDE SEQUENCE [LARGE SCALE GENOMIC DNA]</scope>
</reference>
<protein>
    <submittedName>
        <fullName evidence="2">Uncharacterized protein</fullName>
    </submittedName>
</protein>
<evidence type="ECO:0000256" key="1">
    <source>
        <dbReference type="SAM" id="MobiDB-lite"/>
    </source>
</evidence>
<dbReference type="EMBL" id="BGZK01000445">
    <property type="protein sequence ID" value="GBP43952.1"/>
    <property type="molecule type" value="Genomic_DNA"/>
</dbReference>
<accession>A0A4C1W072</accession>
<dbReference type="Proteomes" id="UP000299102">
    <property type="component" value="Unassembled WGS sequence"/>
</dbReference>
<gene>
    <name evidence="2" type="ORF">EVAR_27120_1</name>
</gene>
<dbReference type="AlphaFoldDB" id="A0A4C1W072"/>
<evidence type="ECO:0000313" key="3">
    <source>
        <dbReference type="Proteomes" id="UP000299102"/>
    </source>
</evidence>
<name>A0A4C1W072_EUMVA</name>